<keyword evidence="6" id="KW-0645">Protease</keyword>
<dbReference type="PANTHER" id="PTHR10795">
    <property type="entry name" value="PROPROTEIN CONVERTASE SUBTILISIN/KEXIN"/>
    <property type="match status" value="1"/>
</dbReference>
<evidence type="ECO:0000256" key="1">
    <source>
        <dbReference type="ARBA" id="ARBA00004613"/>
    </source>
</evidence>
<evidence type="ECO:0000313" key="7">
    <source>
        <dbReference type="Proteomes" id="UP000236291"/>
    </source>
</evidence>
<dbReference type="InterPro" id="IPR000209">
    <property type="entry name" value="Peptidase_S8/S53_dom"/>
</dbReference>
<feature type="non-terminal residue" evidence="6">
    <location>
        <position position="277"/>
    </location>
</feature>
<keyword evidence="6" id="KW-0378">Hydrolase</keyword>
<dbReference type="EMBL" id="ASHM01045233">
    <property type="protein sequence ID" value="PNX83943.1"/>
    <property type="molecule type" value="Genomic_DNA"/>
</dbReference>
<feature type="non-terminal residue" evidence="6">
    <location>
        <position position="1"/>
    </location>
</feature>
<dbReference type="GO" id="GO:0006508">
    <property type="term" value="P:proteolysis"/>
    <property type="evidence" value="ECO:0007669"/>
    <property type="project" value="UniProtKB-KW"/>
</dbReference>
<evidence type="ECO:0000256" key="3">
    <source>
        <dbReference type="ARBA" id="ARBA00022729"/>
    </source>
</evidence>
<dbReference type="GO" id="GO:0004252">
    <property type="term" value="F:serine-type endopeptidase activity"/>
    <property type="evidence" value="ECO:0007669"/>
    <property type="project" value="InterPro"/>
</dbReference>
<dbReference type="STRING" id="57577.A0A2K3LZJ5"/>
<comment type="subcellular location">
    <subcellularLocation>
        <location evidence="1">Secreted</location>
    </subcellularLocation>
</comment>
<sequence length="277" mass="29266">HFAASAITRGMFDSNEDYASPFDSDGHGTNTASIAAGNHGIPVVVAGYRFGNASGMAPRSHIAVYKALYKGFGGFAADVVAAIDQAAQDRVDIICLSITPNMRPPGIATFFNPIDMALLSAIKAGIFVVQAAGNTGPSPMSMSSFSPWIFTIGATSHDRLYTNSLSLGNNVTILGVGLAPSTSENTMYKLIHAHHALNDDTTIADDMYVGECQDASKFNKDLVQGNLLMCSYTMRFVLGLSSINKALETAMNLSAAGVVFPMNPSVNGFELNPIPMK</sequence>
<name>A0A2K3LZJ5_TRIPR</name>
<proteinExistence type="inferred from homology"/>
<evidence type="ECO:0000256" key="4">
    <source>
        <dbReference type="PROSITE-ProRule" id="PRU01240"/>
    </source>
</evidence>
<organism evidence="6 7">
    <name type="scientific">Trifolium pratense</name>
    <name type="common">Red clover</name>
    <dbReference type="NCBI Taxonomy" id="57577"/>
    <lineage>
        <taxon>Eukaryota</taxon>
        <taxon>Viridiplantae</taxon>
        <taxon>Streptophyta</taxon>
        <taxon>Embryophyta</taxon>
        <taxon>Tracheophyta</taxon>
        <taxon>Spermatophyta</taxon>
        <taxon>Magnoliopsida</taxon>
        <taxon>eudicotyledons</taxon>
        <taxon>Gunneridae</taxon>
        <taxon>Pentapetalae</taxon>
        <taxon>rosids</taxon>
        <taxon>fabids</taxon>
        <taxon>Fabales</taxon>
        <taxon>Fabaceae</taxon>
        <taxon>Papilionoideae</taxon>
        <taxon>50 kb inversion clade</taxon>
        <taxon>NPAAA clade</taxon>
        <taxon>Hologalegina</taxon>
        <taxon>IRL clade</taxon>
        <taxon>Trifolieae</taxon>
        <taxon>Trifolium</taxon>
    </lineage>
</organism>
<dbReference type="Pfam" id="PF00082">
    <property type="entry name" value="Peptidase_S8"/>
    <property type="match status" value="1"/>
</dbReference>
<accession>A0A2K3LZJ5</accession>
<dbReference type="Gene3D" id="3.50.30.30">
    <property type="match status" value="1"/>
</dbReference>
<dbReference type="Gene3D" id="3.40.50.200">
    <property type="entry name" value="Peptidase S8/S53 domain"/>
    <property type="match status" value="1"/>
</dbReference>
<protein>
    <submittedName>
        <fullName evidence="6">Subtilisin-like protease-like protein</fullName>
    </submittedName>
</protein>
<evidence type="ECO:0000259" key="5">
    <source>
        <dbReference type="Pfam" id="PF00082"/>
    </source>
</evidence>
<evidence type="ECO:0000256" key="2">
    <source>
        <dbReference type="ARBA" id="ARBA00011073"/>
    </source>
</evidence>
<reference evidence="6 7" key="2">
    <citation type="journal article" date="2017" name="Front. Plant Sci.">
        <title>Gene Classification and Mining of Molecular Markers Useful in Red Clover (Trifolium pratense) Breeding.</title>
        <authorList>
            <person name="Istvanek J."/>
            <person name="Dluhosova J."/>
            <person name="Dluhos P."/>
            <person name="Patkova L."/>
            <person name="Nedelnik J."/>
            <person name="Repkova J."/>
        </authorList>
    </citation>
    <scope>NUCLEOTIDE SEQUENCE [LARGE SCALE GENOMIC DNA]</scope>
    <source>
        <strain evidence="7">cv. Tatra</strain>
        <tissue evidence="6">Young leaves</tissue>
    </source>
</reference>
<dbReference type="PROSITE" id="PS51892">
    <property type="entry name" value="SUBTILASE"/>
    <property type="match status" value="1"/>
</dbReference>
<evidence type="ECO:0000313" key="6">
    <source>
        <dbReference type="EMBL" id="PNX83943.1"/>
    </source>
</evidence>
<dbReference type="GO" id="GO:0005576">
    <property type="term" value="C:extracellular region"/>
    <property type="evidence" value="ECO:0007669"/>
    <property type="project" value="UniProtKB-SubCell"/>
</dbReference>
<comment type="similarity">
    <text evidence="2 4">Belongs to the peptidase S8 family.</text>
</comment>
<dbReference type="SUPFAM" id="SSF52743">
    <property type="entry name" value="Subtilisin-like"/>
    <property type="match status" value="1"/>
</dbReference>
<feature type="domain" description="Peptidase S8/S53" evidence="5">
    <location>
        <begin position="17"/>
        <end position="166"/>
    </location>
</feature>
<gene>
    <name evidence="6" type="ORF">L195_g039993</name>
</gene>
<dbReference type="AlphaFoldDB" id="A0A2K3LZJ5"/>
<keyword evidence="3" id="KW-0732">Signal</keyword>
<dbReference type="InterPro" id="IPR045051">
    <property type="entry name" value="SBT"/>
</dbReference>
<comment type="caution">
    <text evidence="6">The sequence shown here is derived from an EMBL/GenBank/DDBJ whole genome shotgun (WGS) entry which is preliminary data.</text>
</comment>
<reference evidence="6 7" key="1">
    <citation type="journal article" date="2014" name="Am. J. Bot.">
        <title>Genome assembly and annotation for red clover (Trifolium pratense; Fabaceae).</title>
        <authorList>
            <person name="Istvanek J."/>
            <person name="Jaros M."/>
            <person name="Krenek A."/>
            <person name="Repkova J."/>
        </authorList>
    </citation>
    <scope>NUCLEOTIDE SEQUENCE [LARGE SCALE GENOMIC DNA]</scope>
    <source>
        <strain evidence="7">cv. Tatra</strain>
        <tissue evidence="6">Young leaves</tissue>
    </source>
</reference>
<dbReference type="Proteomes" id="UP000236291">
    <property type="component" value="Unassembled WGS sequence"/>
</dbReference>
<dbReference type="InterPro" id="IPR036852">
    <property type="entry name" value="Peptidase_S8/S53_dom_sf"/>
</dbReference>
<comment type="caution">
    <text evidence="4">Lacks conserved residue(s) required for the propagation of feature annotation.</text>
</comment>